<dbReference type="SMART" id="SM00662">
    <property type="entry name" value="RPOLD"/>
    <property type="match status" value="1"/>
</dbReference>
<dbReference type="InterPro" id="IPR050518">
    <property type="entry name" value="Rpo3/RPB3_RNA_Pol_subunit"/>
</dbReference>
<evidence type="ECO:0000259" key="3">
    <source>
        <dbReference type="SMART" id="SM00662"/>
    </source>
</evidence>
<dbReference type="InterPro" id="IPR036603">
    <property type="entry name" value="RBP11-like"/>
</dbReference>
<proteinExistence type="predicted"/>
<protein>
    <recommendedName>
        <fullName evidence="3">DNA-directed RNA polymerase RpoA/D/Rpb3-type domain-containing protein</fullName>
    </recommendedName>
</protein>
<keyword evidence="1" id="KW-0240">DNA-directed RNA polymerase</keyword>
<dbReference type="SUPFAM" id="SSF55257">
    <property type="entry name" value="RBP11-like subunits of RNA polymerase"/>
    <property type="match status" value="2"/>
</dbReference>
<dbReference type="Gene3D" id="3.30.1360.10">
    <property type="entry name" value="RNA polymerase, RBP11-like subunit"/>
    <property type="match status" value="2"/>
</dbReference>
<dbReference type="InterPro" id="IPR036643">
    <property type="entry name" value="RNApol_insert_sf"/>
</dbReference>
<dbReference type="GO" id="GO:0006366">
    <property type="term" value="P:transcription by RNA polymerase II"/>
    <property type="evidence" value="ECO:0007669"/>
    <property type="project" value="TreeGrafter"/>
</dbReference>
<dbReference type="GO" id="GO:0046983">
    <property type="term" value="F:protein dimerization activity"/>
    <property type="evidence" value="ECO:0007669"/>
    <property type="project" value="InterPro"/>
</dbReference>
<sequence length="370" mass="42906">MNSFRFTKVIKPLSKKEQEHIKLANRYEFEIHDMDLAIVNGIRRVILSEVPTLGFMGENDVSIQIHKNTGPLHNEFMTHRIGLIPMHFTEEETEGFVDNEYQFTINVKNNQVNLLNVTTSDMKGKRNAIELSPIELKRIFPLHPISKMPVLITRLRQGEELSFTATIVKSTAKVHASFSPVSLCSFYYIQNDVLNQDVKDILQRERNYHKNEYGDPTALLFSIETEIGLTPKYLVAKALEILRTKTETVDRELEINGTEKVLFEKNPDIADTYDLHIQFEDDTFGNLFQSLVYNEYIRANKKILDDKFTMSYIGYYAPHPLDPKIVIRMTLKNDEAISATQTEFKSAFKTCLRLVNHTLKDVYDAWIRFD</sequence>
<dbReference type="EMBL" id="MN739479">
    <property type="protein sequence ID" value="QHT06938.1"/>
    <property type="molecule type" value="Genomic_DNA"/>
</dbReference>
<dbReference type="Pfam" id="PF01193">
    <property type="entry name" value="RNA_pol_L"/>
    <property type="match status" value="1"/>
</dbReference>
<dbReference type="AlphaFoldDB" id="A0A6C0CQV1"/>
<evidence type="ECO:0000256" key="1">
    <source>
        <dbReference type="ARBA" id="ARBA00022478"/>
    </source>
</evidence>
<dbReference type="GO" id="GO:0005665">
    <property type="term" value="C:RNA polymerase II, core complex"/>
    <property type="evidence" value="ECO:0007669"/>
    <property type="project" value="TreeGrafter"/>
</dbReference>
<keyword evidence="2" id="KW-0804">Transcription</keyword>
<reference evidence="4" key="1">
    <citation type="journal article" date="2020" name="Nature">
        <title>Giant virus diversity and host interactions through global metagenomics.</title>
        <authorList>
            <person name="Schulz F."/>
            <person name="Roux S."/>
            <person name="Paez-Espino D."/>
            <person name="Jungbluth S."/>
            <person name="Walsh D.A."/>
            <person name="Denef V.J."/>
            <person name="McMahon K.D."/>
            <person name="Konstantinidis K.T."/>
            <person name="Eloe-Fadrosh E.A."/>
            <person name="Kyrpides N.C."/>
            <person name="Woyke T."/>
        </authorList>
    </citation>
    <scope>NUCLEOTIDE SEQUENCE</scope>
    <source>
        <strain evidence="4">GVMAG-M-3300021962-46</strain>
    </source>
</reference>
<dbReference type="GO" id="GO:0003899">
    <property type="term" value="F:DNA-directed RNA polymerase activity"/>
    <property type="evidence" value="ECO:0007669"/>
    <property type="project" value="InterPro"/>
</dbReference>
<dbReference type="SUPFAM" id="SSF56553">
    <property type="entry name" value="Insert subdomain of RNA polymerase alpha subunit"/>
    <property type="match status" value="1"/>
</dbReference>
<organism evidence="4">
    <name type="scientific">viral metagenome</name>
    <dbReference type="NCBI Taxonomy" id="1070528"/>
    <lineage>
        <taxon>unclassified sequences</taxon>
        <taxon>metagenomes</taxon>
        <taxon>organismal metagenomes</taxon>
    </lineage>
</organism>
<dbReference type="Gene3D" id="2.170.120.12">
    <property type="entry name" value="DNA-directed RNA polymerase, insert domain"/>
    <property type="match status" value="1"/>
</dbReference>
<feature type="domain" description="DNA-directed RNA polymerase RpoA/D/Rpb3-type" evidence="3">
    <location>
        <begin position="26"/>
        <end position="252"/>
    </location>
</feature>
<name>A0A6C0CQV1_9ZZZZ</name>
<evidence type="ECO:0000313" key="4">
    <source>
        <dbReference type="EMBL" id="QHT06938.1"/>
    </source>
</evidence>
<evidence type="ECO:0000256" key="2">
    <source>
        <dbReference type="ARBA" id="ARBA00023163"/>
    </source>
</evidence>
<accession>A0A6C0CQV1</accession>
<dbReference type="InterPro" id="IPR011263">
    <property type="entry name" value="DNA-dir_RNA_pol_RpoA/D/Rpb3"/>
</dbReference>
<dbReference type="PANTHER" id="PTHR11800:SF2">
    <property type="entry name" value="DNA-DIRECTED RNA POLYMERASE II SUBUNIT RPB3"/>
    <property type="match status" value="1"/>
</dbReference>
<dbReference type="PANTHER" id="PTHR11800">
    <property type="entry name" value="DNA-DIRECTED RNA POLYMERASE"/>
    <property type="match status" value="1"/>
</dbReference>